<comment type="subunit">
    <text evidence="3">Component of the SRB8-11 complex, which itself associates with the Mediator complex.</text>
</comment>
<evidence type="ECO:0000256" key="1">
    <source>
        <dbReference type="ARBA" id="ARBA00004123"/>
    </source>
</evidence>
<keyword evidence="9" id="KW-0539">Nucleus</keyword>
<dbReference type="SMART" id="SM01281">
    <property type="entry name" value="Med12"/>
    <property type="match status" value="1"/>
</dbReference>
<feature type="region of interest" description="Disordered" evidence="12">
    <location>
        <begin position="1360"/>
        <end position="1404"/>
    </location>
</feature>
<keyword evidence="6" id="KW-0805">Transcription regulation</keyword>
<gene>
    <name evidence="14" type="ORF">R9X50_00427600</name>
</gene>
<feature type="region of interest" description="Disordered" evidence="12">
    <location>
        <begin position="1"/>
        <end position="29"/>
    </location>
</feature>
<keyword evidence="15" id="KW-1185">Reference proteome</keyword>
<name>A0AAQ3M5V6_9PEZI</name>
<dbReference type="InterPro" id="IPR019035">
    <property type="entry name" value="Mediator_Med12"/>
</dbReference>
<comment type="subcellular location">
    <subcellularLocation>
        <location evidence="1">Nucleus</location>
    </subcellularLocation>
</comment>
<dbReference type="GO" id="GO:0016592">
    <property type="term" value="C:mediator complex"/>
    <property type="evidence" value="ECO:0007669"/>
    <property type="project" value="InterPro"/>
</dbReference>
<keyword evidence="7" id="KW-0010">Activator</keyword>
<keyword evidence="5" id="KW-0678">Repressor</keyword>
<dbReference type="Pfam" id="PF09497">
    <property type="entry name" value="Med12"/>
    <property type="match status" value="1"/>
</dbReference>
<accession>A0AAQ3M5V6</accession>
<evidence type="ECO:0000259" key="13">
    <source>
        <dbReference type="SMART" id="SM01281"/>
    </source>
</evidence>
<dbReference type="InterPro" id="IPR057344">
    <property type="entry name" value="ARM_SRB8"/>
</dbReference>
<feature type="compositionally biased region" description="Low complexity" evidence="12">
    <location>
        <begin position="1389"/>
        <end position="1402"/>
    </location>
</feature>
<comment type="similarity">
    <text evidence="2">Belongs to the Mediator complex subunit 12 family.</text>
</comment>
<reference evidence="14 15" key="1">
    <citation type="submission" date="2023-11" db="EMBL/GenBank/DDBJ databases">
        <title>An acidophilic fungus is an integral part of prey digestion in a carnivorous sundew plant.</title>
        <authorList>
            <person name="Tsai I.J."/>
        </authorList>
    </citation>
    <scope>NUCLEOTIDE SEQUENCE [LARGE SCALE GENOMIC DNA]</scope>
    <source>
        <strain evidence="14">169a</strain>
    </source>
</reference>
<evidence type="ECO:0000256" key="12">
    <source>
        <dbReference type="SAM" id="MobiDB-lite"/>
    </source>
</evidence>
<sequence>MDIPRNASLSAAPRPQTPQRTVSGTDLQYSKPLARLNHPSRLSNVRSVSQPSHLIDLTDHVETRNTLAFFQNRELVTASPQVIDFVDSEDDGQPPAKKLKLSASDLQYGDNAGSEEIDRAHQTIPGTPLPSLVKTNTSKTTTSTNHRRNGAVENAARRADGINPPPMAVRIPGTKQVADFSPWLGNHPEDVLTETVIKGGYTGTGPGTSQSESSSAKATIWPNLSQKNNMGLQTLSYLFAQVMEKRQTLGKCTAASTFKPPPRVTVTDTKREAWLRDLANPDIPLRKQSRTIPHGIRGKVLMEQCLSKDIPLSRAVWLAKCVGANELRACKRKGVSGTAAASGESKWVCEWTMSVEQFVEGVINTCGEPDWQMRMNYAIKLATSFYVEKLLDADHYLDWIVSSLAEANANRLPIWIVLAQIYWKDIAVFVRRGRRLAETLLERLHSIMEQPSTPYDLLKSRLQKLVTMLAMTNRACLIIPQTWVKYKYLLAAPKLSTNEKATVIANNIITRNERLSDPLRHTPANSRSALFDLYNDLDGFTLTTGSLERLVKNCIATIPDDLELVQALLKWSSTPYRQGVARVYLTARVLSDLHKLGRETDSAILDYLNNASKSTAIDVDNLYHVIAHMVRLDSFSVGRYMQWLITSGILSEPNASSLATGLLATLPTDTLAQHVRNTRTMLLQRMGSESGVLTGYHTAMEAFDTALAQATSEFSGPVQVPSDLSPSLKMALADSIRSRMRRMTEAASISMGAFCIFRECFELLSDMVALAELLATAIDSENIPLLATTTDTISLHAESFAALSKLDTLVDGIFERYRTVRSQQVLDRPFIQALRTLAKRLRRMPMAKLLDNDLAICDQQSSMMACSPASDNLVGMHASSLDSDDDIDAVFASGNSMEQQLMQRVFMRIVQHAAKGHCVQSESVSKVCRWLRQLRALDLTGFDQMAATYLTSTFEGATRDSVSTAAITCLVASGCSTLYSVTSAAVKNSTPQAAITAIDLLLCPTIASDSLHPAEKYRYRKKQIRYRIEKLDDAMLLLYTACKSTEFVADSSYVVDLLVEYTAKVKPSGVGRFQQLAHDPSVVANCKRICQAMMKRNGPTTSGDVLDPRSIFAMADPLTVRFARGLLGFVIVAEKQNGSDCQRVIHDLFVTAIVERNPVWPQLLTAVGTETKKSLHDWAQEQLLFAATKFSDQSNSSDALIFSYLALIDITKEAAADEDDTTVMVAVTDKLREVERQLTEGTNVADKHKFSPTYGLLRMLLHICILHAQKAPFDSDGSKSARGQLLLILCTLLVHPEMQRQQSLIEYIFDLASILADGLPETTLNLIPRSTPQTLARDPRVDSLLGSVSGNATRTWLGLSSQTQSAGPAGTTQQQRALNKHPSSQQMQGRPAAPGHAIAPGGSQLQQRANWPAQFGANRPFVEAKVTPYQLRSWEIMPDSTPVMGSNDTSLSLTLFAARKV</sequence>
<feature type="region of interest" description="Disordered" evidence="12">
    <location>
        <begin position="122"/>
        <end position="147"/>
    </location>
</feature>
<proteinExistence type="inferred from homology"/>
<protein>
    <recommendedName>
        <fullName evidence="4">Mediator of RNA polymerase II transcription subunit 12</fullName>
    </recommendedName>
    <alternativeName>
        <fullName evidence="11">Mediator complex subunit 12</fullName>
    </alternativeName>
</protein>
<dbReference type="PANTHER" id="PTHR46567:SF1">
    <property type="entry name" value="MEDIATOR OF RNA POLYMERASE II TRANSCRIPTION SUBUNIT 12"/>
    <property type="match status" value="1"/>
</dbReference>
<evidence type="ECO:0000313" key="14">
    <source>
        <dbReference type="EMBL" id="WPH01430.1"/>
    </source>
</evidence>
<dbReference type="PANTHER" id="PTHR46567">
    <property type="entry name" value="MEDIATOR OF RNA POLYMERASE II TRANSCRIPTION SUBUNIT 12"/>
    <property type="match status" value="1"/>
</dbReference>
<feature type="compositionally biased region" description="Polar residues" evidence="12">
    <location>
        <begin position="1360"/>
        <end position="1388"/>
    </location>
</feature>
<evidence type="ECO:0000256" key="8">
    <source>
        <dbReference type="ARBA" id="ARBA00023163"/>
    </source>
</evidence>
<evidence type="ECO:0000256" key="10">
    <source>
        <dbReference type="ARBA" id="ARBA00025661"/>
    </source>
</evidence>
<dbReference type="GO" id="GO:0006357">
    <property type="term" value="P:regulation of transcription by RNA polymerase II"/>
    <property type="evidence" value="ECO:0007669"/>
    <property type="project" value="InterPro"/>
</dbReference>
<evidence type="ECO:0000256" key="5">
    <source>
        <dbReference type="ARBA" id="ARBA00022491"/>
    </source>
</evidence>
<dbReference type="GO" id="GO:0003712">
    <property type="term" value="F:transcription coregulator activity"/>
    <property type="evidence" value="ECO:0007669"/>
    <property type="project" value="InterPro"/>
</dbReference>
<feature type="compositionally biased region" description="Polar residues" evidence="12">
    <location>
        <begin position="17"/>
        <end position="28"/>
    </location>
</feature>
<dbReference type="Proteomes" id="UP001303373">
    <property type="component" value="Chromosome 6"/>
</dbReference>
<evidence type="ECO:0000256" key="3">
    <source>
        <dbReference type="ARBA" id="ARBA00011629"/>
    </source>
</evidence>
<comment type="function">
    <text evidence="10">Component of the SRB8-11 complex. The SRB8-11 complex is a regulatory module of the Mediator complex which is itself involved in regulation of basal and activated RNA polymerase II-dependent transcription. The SRB8-11 complex may be involved in the transcriptional repression of a subset of genes regulated by Mediator. It may inhibit the association of the Mediator complex with RNA polymerase II to form the holoenzyme complex.</text>
</comment>
<evidence type="ECO:0000256" key="9">
    <source>
        <dbReference type="ARBA" id="ARBA00023242"/>
    </source>
</evidence>
<keyword evidence="8" id="KW-0804">Transcription</keyword>
<evidence type="ECO:0000256" key="7">
    <source>
        <dbReference type="ARBA" id="ARBA00023159"/>
    </source>
</evidence>
<evidence type="ECO:0000256" key="11">
    <source>
        <dbReference type="ARBA" id="ARBA00032010"/>
    </source>
</evidence>
<evidence type="ECO:0000256" key="4">
    <source>
        <dbReference type="ARBA" id="ARBA00019622"/>
    </source>
</evidence>
<dbReference type="EMBL" id="CP138585">
    <property type="protein sequence ID" value="WPH01430.1"/>
    <property type="molecule type" value="Genomic_DNA"/>
</dbReference>
<evidence type="ECO:0000313" key="15">
    <source>
        <dbReference type="Proteomes" id="UP001303373"/>
    </source>
</evidence>
<dbReference type="Pfam" id="PF25326">
    <property type="entry name" value="ARM_SRB8"/>
    <property type="match status" value="1"/>
</dbReference>
<feature type="domain" description="Mediator complex subunit Med12" evidence="13">
    <location>
        <begin position="257"/>
        <end position="320"/>
    </location>
</feature>
<feature type="compositionally biased region" description="Low complexity" evidence="12">
    <location>
        <begin position="134"/>
        <end position="144"/>
    </location>
</feature>
<evidence type="ECO:0000256" key="6">
    <source>
        <dbReference type="ARBA" id="ARBA00023015"/>
    </source>
</evidence>
<organism evidence="14 15">
    <name type="scientific">Acrodontium crateriforme</name>
    <dbReference type="NCBI Taxonomy" id="150365"/>
    <lineage>
        <taxon>Eukaryota</taxon>
        <taxon>Fungi</taxon>
        <taxon>Dikarya</taxon>
        <taxon>Ascomycota</taxon>
        <taxon>Pezizomycotina</taxon>
        <taxon>Dothideomycetes</taxon>
        <taxon>Dothideomycetidae</taxon>
        <taxon>Mycosphaerellales</taxon>
        <taxon>Teratosphaeriaceae</taxon>
        <taxon>Acrodontium</taxon>
    </lineage>
</organism>
<evidence type="ECO:0000256" key="2">
    <source>
        <dbReference type="ARBA" id="ARBA00010289"/>
    </source>
</evidence>